<dbReference type="Proteomes" id="UP001431693">
    <property type="component" value="Unassembled WGS sequence"/>
</dbReference>
<dbReference type="InterPro" id="IPR008589">
    <property type="entry name" value="MupG"/>
</dbReference>
<evidence type="ECO:0000313" key="4">
    <source>
        <dbReference type="Proteomes" id="UP001431693"/>
    </source>
</evidence>
<feature type="domain" description="6-phospho-N-acetylmuramidase N-terminal" evidence="2">
    <location>
        <begin position="3"/>
        <end position="238"/>
    </location>
</feature>
<dbReference type="SUPFAM" id="SSF50891">
    <property type="entry name" value="Cyclophilin-like"/>
    <property type="match status" value="1"/>
</dbReference>
<dbReference type="InterPro" id="IPR043894">
    <property type="entry name" value="MupG_C"/>
</dbReference>
<protein>
    <submittedName>
        <fullName evidence="3">MupG family TIM beta-alpha barrel fold protein</fullName>
    </submittedName>
</protein>
<evidence type="ECO:0000313" key="3">
    <source>
        <dbReference type="EMBL" id="MDJ1130223.1"/>
    </source>
</evidence>
<dbReference type="EMBL" id="JASJEX010000004">
    <property type="protein sequence ID" value="MDJ1130223.1"/>
    <property type="molecule type" value="Genomic_DNA"/>
</dbReference>
<dbReference type="Pfam" id="PF05913">
    <property type="entry name" value="MupG_C"/>
    <property type="match status" value="1"/>
</dbReference>
<feature type="domain" description="6-phospho-N-acetylmuramidase C-terminal" evidence="1">
    <location>
        <begin position="247"/>
        <end position="358"/>
    </location>
</feature>
<dbReference type="PANTHER" id="PTHR38435">
    <property type="match status" value="1"/>
</dbReference>
<dbReference type="Gene3D" id="2.40.100.10">
    <property type="entry name" value="Cyclophilin-like"/>
    <property type="match status" value="1"/>
</dbReference>
<accession>A0ABT6ZMD6</accession>
<dbReference type="PANTHER" id="PTHR38435:SF1">
    <property type="entry name" value="DUF871 DOMAIN-CONTAINING PROTEIN"/>
    <property type="match status" value="1"/>
</dbReference>
<keyword evidence="4" id="KW-1185">Reference proteome</keyword>
<gene>
    <name evidence="3" type="ORF">QJ043_09060</name>
</gene>
<dbReference type="InterPro" id="IPR013785">
    <property type="entry name" value="Aldolase_TIM"/>
</dbReference>
<dbReference type="RefSeq" id="WP_283713385.1">
    <property type="nucleotide sequence ID" value="NZ_JASJEW010000003.1"/>
</dbReference>
<dbReference type="InterPro" id="IPR029000">
    <property type="entry name" value="Cyclophilin-like_dom_sf"/>
</dbReference>
<proteinExistence type="predicted"/>
<sequence>MALGISIYPEHARPEDTLAYLDRASAAGATRVFTCLLSAEADRATVEGEYRALSDAAHARGMAVTVDVAPSVFSRFGLAADDLSLFQAMHVDCLRLDEAFTGEQVAALTHNGAGLSVELNASVNDGLLPAVLANDPDRRRLQACHNFYPQPYCGLDLGFFEQVSQPFRDAHVPLAAFVGCTDHGAFGPWPLHEGLPTLECHRDLPLDLQVRHLQATGLVDDVLVSDCYPTDRELATVAALDPARVTLRPVLSEEDTDLELEILSGFPHQVRGDLSPYLFRSTMSRVAYAGRAFPAHDTRPLVEGDVVIVNESSARYAGELQIVRRSMPNDGTRNVVGHLGAGERLLLPCLTSWKHFGFLL</sequence>
<dbReference type="SUPFAM" id="SSF51445">
    <property type="entry name" value="(Trans)glycosidases"/>
    <property type="match status" value="1"/>
</dbReference>
<name>A0ABT6ZMD6_9ACTN</name>
<dbReference type="Gene3D" id="3.20.20.70">
    <property type="entry name" value="Aldolase class I"/>
    <property type="match status" value="1"/>
</dbReference>
<dbReference type="InterPro" id="IPR043797">
    <property type="entry name" value="MupG_N"/>
</dbReference>
<evidence type="ECO:0000259" key="2">
    <source>
        <dbReference type="Pfam" id="PF19200"/>
    </source>
</evidence>
<reference evidence="3" key="1">
    <citation type="submission" date="2023-05" db="EMBL/GenBank/DDBJ databases">
        <title>[olsenella] sp. nov., isolated from a pig farm feces dump.</title>
        <authorList>
            <person name="Chang Y.-H."/>
        </authorList>
    </citation>
    <scope>NUCLEOTIDE SEQUENCE</scope>
    <source>
        <strain evidence="3">YH-ols2217</strain>
    </source>
</reference>
<evidence type="ECO:0000259" key="1">
    <source>
        <dbReference type="Pfam" id="PF05913"/>
    </source>
</evidence>
<dbReference type="InterPro" id="IPR017853">
    <property type="entry name" value="GH"/>
</dbReference>
<organism evidence="3 4">
    <name type="scientific">Kribbibacterium absianum</name>
    <dbReference type="NCBI Taxonomy" id="3044210"/>
    <lineage>
        <taxon>Bacteria</taxon>
        <taxon>Bacillati</taxon>
        <taxon>Actinomycetota</taxon>
        <taxon>Coriobacteriia</taxon>
        <taxon>Coriobacteriales</taxon>
        <taxon>Kribbibacteriaceae</taxon>
        <taxon>Kribbibacterium</taxon>
    </lineage>
</organism>
<comment type="caution">
    <text evidence="3">The sequence shown here is derived from an EMBL/GenBank/DDBJ whole genome shotgun (WGS) entry which is preliminary data.</text>
</comment>
<dbReference type="Pfam" id="PF19200">
    <property type="entry name" value="MupG_N"/>
    <property type="match status" value="1"/>
</dbReference>